<organism evidence="2 3">
    <name type="scientific">Candidatus Viadribacter manganicus</name>
    <dbReference type="NCBI Taxonomy" id="1759059"/>
    <lineage>
        <taxon>Bacteria</taxon>
        <taxon>Pseudomonadati</taxon>
        <taxon>Pseudomonadota</taxon>
        <taxon>Alphaproteobacteria</taxon>
        <taxon>Hyphomonadales</taxon>
        <taxon>Hyphomonadaceae</taxon>
        <taxon>Candidatus Viadribacter</taxon>
    </lineage>
</organism>
<evidence type="ECO:0000313" key="3">
    <source>
        <dbReference type="Proteomes" id="UP000092498"/>
    </source>
</evidence>
<dbReference type="AlphaFoldDB" id="A0A1B1AKY4"/>
<dbReference type="KEGG" id="cbot:ATE48_15280"/>
<proteinExistence type="predicted"/>
<dbReference type="InParanoid" id="A0A1B1AKY4"/>
<dbReference type="Proteomes" id="UP000092498">
    <property type="component" value="Chromosome"/>
</dbReference>
<name>A0A1B1AKY4_9PROT</name>
<gene>
    <name evidence="2" type="ORF">ATE48_15280</name>
</gene>
<protein>
    <submittedName>
        <fullName evidence="2">Uncharacterized protein</fullName>
    </submittedName>
</protein>
<evidence type="ECO:0000256" key="1">
    <source>
        <dbReference type="SAM" id="SignalP"/>
    </source>
</evidence>
<sequence>MLAGGALAAALFGASVAFAQEAPAPATEASQTSVDQIDFTDNQTVLRRNVTMRSDVAQRFGPASGENEQAQGPRRVELEFAAGDGDLDVSFAQRASLGGENGDINRAGRGSEVRIGRGLVSEDSTNAPRGSSTYVFVASDDEALTWQPGQRSEFGGQGPSLQLQDRVEVGDMSVGVTYERSGVQASLAYVEREESTTIGRETFNQNESFTGLTVTMRR</sequence>
<accession>A0A1B1AKY4</accession>
<keyword evidence="1" id="KW-0732">Signal</keyword>
<feature type="chain" id="PRO_5008518977" evidence="1">
    <location>
        <begin position="20"/>
        <end position="218"/>
    </location>
</feature>
<feature type="signal peptide" evidence="1">
    <location>
        <begin position="1"/>
        <end position="19"/>
    </location>
</feature>
<reference evidence="2 3" key="1">
    <citation type="submission" date="2015-11" db="EMBL/GenBank/DDBJ databases">
        <title>Whole-Genome Sequence of Candidatus Oderbacter manganicum from the National Park Lower Oder Valley, Germany.</title>
        <authorList>
            <person name="Braun B."/>
            <person name="Liere K."/>
            <person name="Szewzyk U."/>
        </authorList>
    </citation>
    <scope>NUCLEOTIDE SEQUENCE [LARGE SCALE GENOMIC DNA]</scope>
    <source>
        <strain evidence="2 3">OTSz_A_272</strain>
    </source>
</reference>
<dbReference type="EMBL" id="CP013244">
    <property type="protein sequence ID" value="ANP47180.1"/>
    <property type="molecule type" value="Genomic_DNA"/>
</dbReference>
<keyword evidence="3" id="KW-1185">Reference proteome</keyword>
<dbReference type="STRING" id="1759059.ATE48_15280"/>
<evidence type="ECO:0000313" key="2">
    <source>
        <dbReference type="EMBL" id="ANP47180.1"/>
    </source>
</evidence>